<keyword evidence="8" id="KW-0844">Vision</keyword>
<keyword evidence="2 9" id="KW-0812">Transmembrane</keyword>
<evidence type="ECO:0000256" key="1">
    <source>
        <dbReference type="ARBA" id="ARBA00004141"/>
    </source>
</evidence>
<feature type="transmembrane region" description="Helical" evidence="10">
    <location>
        <begin position="163"/>
        <end position="186"/>
    </location>
</feature>
<sequence length="440" mass="48682">MALNTTTTWAPQWGEPRWTPEMADLVDDHWKASIPTSFALHVVTGTSCLGLGMIALFGNFLVIYIFSRTRGLQNASNALIVNLAVADFCMMTLLSPILFVNSLYGRWIFGANVCRFYGFSGSLFGTASIITMAGIALERYLVICRPLTGFKKSSSRRRPTVMIIFIWIYSFSWATPPLFGLNQYVLEGFLTTCSFDYLDRGIVSRAYILAMCVGVYVLPLMMIGFAYGSISWKVCASRRFQDGMVRSRSSHSVGRSAVAGHNEALLKKQLDCPELKSSLKRSIKMAKITFMTVVCWTVAWTPYTVVALMGFAAWTSLLTPLVAQLPAIFAKTAACYNPVVMCWAPTLSPVLSKQLAIVCRRKRPLQHLQSTSSSAQLVSKMRNVEMPVREHPAGVRPAASRQVCSCLAGLQTSCITSACQLTQWSATGYATYYMLLIYCA</sequence>
<dbReference type="Gene3D" id="1.20.1070.10">
    <property type="entry name" value="Rhodopsin 7-helix transmembrane proteins"/>
    <property type="match status" value="1"/>
</dbReference>
<dbReference type="SUPFAM" id="SSF81321">
    <property type="entry name" value="Family A G protein-coupled receptor-like"/>
    <property type="match status" value="1"/>
</dbReference>
<dbReference type="OrthoDB" id="9996086at2759"/>
<organism evidence="12 13">
    <name type="scientific">Hypsibius exemplaris</name>
    <name type="common">Freshwater tardigrade</name>
    <dbReference type="NCBI Taxonomy" id="2072580"/>
    <lineage>
        <taxon>Eukaryota</taxon>
        <taxon>Metazoa</taxon>
        <taxon>Ecdysozoa</taxon>
        <taxon>Tardigrada</taxon>
        <taxon>Eutardigrada</taxon>
        <taxon>Parachela</taxon>
        <taxon>Hypsibioidea</taxon>
        <taxon>Hypsibiidae</taxon>
        <taxon>Hypsibius</taxon>
    </lineage>
</organism>
<keyword evidence="8" id="KW-0716">Sensory transduction</keyword>
<evidence type="ECO:0000256" key="8">
    <source>
        <dbReference type="ARBA" id="ARBA00023305"/>
    </source>
</evidence>
<evidence type="ECO:0000259" key="11">
    <source>
        <dbReference type="PROSITE" id="PS50262"/>
    </source>
</evidence>
<dbReference type="InterPro" id="IPR000276">
    <property type="entry name" value="GPCR_Rhodpsn"/>
</dbReference>
<dbReference type="PROSITE" id="PS00237">
    <property type="entry name" value="G_PROTEIN_RECEP_F1_1"/>
    <property type="match status" value="1"/>
</dbReference>
<dbReference type="GO" id="GO:0016020">
    <property type="term" value="C:membrane"/>
    <property type="evidence" value="ECO:0007669"/>
    <property type="project" value="UniProtKB-SubCell"/>
</dbReference>
<dbReference type="Proteomes" id="UP000192578">
    <property type="component" value="Unassembled WGS sequence"/>
</dbReference>
<evidence type="ECO:0000256" key="6">
    <source>
        <dbReference type="ARBA" id="ARBA00023170"/>
    </source>
</evidence>
<dbReference type="PRINTS" id="PR00237">
    <property type="entry name" value="GPCRRHODOPSN"/>
</dbReference>
<dbReference type="GO" id="GO:0004930">
    <property type="term" value="F:G protein-coupled receptor activity"/>
    <property type="evidence" value="ECO:0007669"/>
    <property type="project" value="UniProtKB-KW"/>
</dbReference>
<comment type="similarity">
    <text evidence="9">Belongs to the G-protein coupled receptor 1 family.</text>
</comment>
<evidence type="ECO:0000256" key="2">
    <source>
        <dbReference type="ARBA" id="ARBA00022692"/>
    </source>
</evidence>
<evidence type="ECO:0000256" key="7">
    <source>
        <dbReference type="ARBA" id="ARBA00023224"/>
    </source>
</evidence>
<evidence type="ECO:0000313" key="12">
    <source>
        <dbReference type="EMBL" id="OWA52064.1"/>
    </source>
</evidence>
<keyword evidence="5 10" id="KW-0472">Membrane</keyword>
<evidence type="ECO:0000256" key="10">
    <source>
        <dbReference type="SAM" id="Phobius"/>
    </source>
</evidence>
<evidence type="ECO:0000256" key="9">
    <source>
        <dbReference type="RuleBase" id="RU000688"/>
    </source>
</evidence>
<name>A0A9X6NEX8_HYPEX</name>
<reference evidence="13" key="1">
    <citation type="submission" date="2017-01" db="EMBL/GenBank/DDBJ databases">
        <title>Comparative genomics of anhydrobiosis in the tardigrade Hypsibius dujardini.</title>
        <authorList>
            <person name="Yoshida Y."/>
            <person name="Koutsovoulos G."/>
            <person name="Laetsch D."/>
            <person name="Stevens L."/>
            <person name="Kumar S."/>
            <person name="Horikawa D."/>
            <person name="Ishino K."/>
            <person name="Komine S."/>
            <person name="Tomita M."/>
            <person name="Blaxter M."/>
            <person name="Arakawa K."/>
        </authorList>
    </citation>
    <scope>NUCLEOTIDE SEQUENCE [LARGE SCALE GENOMIC DNA]</scope>
    <source>
        <strain evidence="13">Z151</strain>
    </source>
</reference>
<dbReference type="InterPro" id="IPR017452">
    <property type="entry name" value="GPCR_Rhodpsn_7TM"/>
</dbReference>
<keyword evidence="3 10" id="KW-1133">Transmembrane helix</keyword>
<keyword evidence="7 9" id="KW-0807">Transducer</keyword>
<feature type="transmembrane region" description="Helical" evidence="10">
    <location>
        <begin position="119"/>
        <end position="142"/>
    </location>
</feature>
<accession>A0A9X6NEX8</accession>
<dbReference type="GO" id="GO:0007601">
    <property type="term" value="P:visual perception"/>
    <property type="evidence" value="ECO:0007669"/>
    <property type="project" value="UniProtKB-KW"/>
</dbReference>
<keyword evidence="6 9" id="KW-0675">Receptor</keyword>
<comment type="caution">
    <text evidence="12">The sequence shown here is derived from an EMBL/GenBank/DDBJ whole genome shotgun (WGS) entry which is preliminary data.</text>
</comment>
<dbReference type="InterPro" id="IPR050125">
    <property type="entry name" value="GPCR_opsins"/>
</dbReference>
<evidence type="ECO:0000256" key="4">
    <source>
        <dbReference type="ARBA" id="ARBA00023040"/>
    </source>
</evidence>
<feature type="domain" description="G-protein coupled receptors family 1 profile" evidence="11">
    <location>
        <begin position="58"/>
        <end position="341"/>
    </location>
</feature>
<keyword evidence="4 9" id="KW-0297">G-protein coupled receptor</keyword>
<evidence type="ECO:0000256" key="3">
    <source>
        <dbReference type="ARBA" id="ARBA00022989"/>
    </source>
</evidence>
<dbReference type="PROSITE" id="PS50262">
    <property type="entry name" value="G_PROTEIN_RECEP_F1_2"/>
    <property type="match status" value="1"/>
</dbReference>
<dbReference type="Pfam" id="PF00001">
    <property type="entry name" value="7tm_1"/>
    <property type="match status" value="1"/>
</dbReference>
<evidence type="ECO:0000256" key="5">
    <source>
        <dbReference type="ARBA" id="ARBA00023136"/>
    </source>
</evidence>
<protein>
    <submittedName>
        <fullName evidence="12">Melanopsin</fullName>
    </submittedName>
</protein>
<feature type="transmembrane region" description="Helical" evidence="10">
    <location>
        <begin position="288"/>
        <end position="314"/>
    </location>
</feature>
<keyword evidence="13" id="KW-1185">Reference proteome</keyword>
<dbReference type="AlphaFoldDB" id="A0A9X6NEX8"/>
<evidence type="ECO:0000313" key="13">
    <source>
        <dbReference type="Proteomes" id="UP000192578"/>
    </source>
</evidence>
<feature type="transmembrane region" description="Helical" evidence="10">
    <location>
        <begin position="206"/>
        <end position="230"/>
    </location>
</feature>
<feature type="transmembrane region" description="Helical" evidence="10">
    <location>
        <begin position="38"/>
        <end position="66"/>
    </location>
</feature>
<dbReference type="PANTHER" id="PTHR24240">
    <property type="entry name" value="OPSIN"/>
    <property type="match status" value="1"/>
</dbReference>
<gene>
    <name evidence="12" type="ORF">BV898_16527</name>
</gene>
<proteinExistence type="inferred from homology"/>
<comment type="subcellular location">
    <subcellularLocation>
        <location evidence="1">Membrane</location>
        <topology evidence="1">Multi-pass membrane protein</topology>
    </subcellularLocation>
</comment>
<feature type="transmembrane region" description="Helical" evidence="10">
    <location>
        <begin position="78"/>
        <end position="99"/>
    </location>
</feature>
<dbReference type="EMBL" id="MTYJ01000250">
    <property type="protein sequence ID" value="OWA52064.1"/>
    <property type="molecule type" value="Genomic_DNA"/>
</dbReference>